<evidence type="ECO:0000256" key="5">
    <source>
        <dbReference type="ARBA" id="ARBA00022989"/>
    </source>
</evidence>
<keyword evidence="11" id="KW-1185">Reference proteome</keyword>
<evidence type="ECO:0000256" key="7">
    <source>
        <dbReference type="ARBA" id="ARBA00023136"/>
    </source>
</evidence>
<evidence type="ECO:0000256" key="8">
    <source>
        <dbReference type="ARBA" id="ARBA00023303"/>
    </source>
</evidence>
<dbReference type="InterPro" id="IPR020966">
    <property type="entry name" value="ALMT"/>
</dbReference>
<evidence type="ECO:0000313" key="10">
    <source>
        <dbReference type="EMBL" id="THG02864.1"/>
    </source>
</evidence>
<keyword evidence="6" id="KW-0406">Ion transport</keyword>
<evidence type="ECO:0000313" key="11">
    <source>
        <dbReference type="Proteomes" id="UP000306102"/>
    </source>
</evidence>
<comment type="subcellular location">
    <subcellularLocation>
        <location evidence="1">Membrane</location>
        <topology evidence="1">Multi-pass membrane protein</topology>
    </subcellularLocation>
</comment>
<feature type="transmembrane region" description="Helical" evidence="9">
    <location>
        <begin position="189"/>
        <end position="211"/>
    </location>
</feature>
<gene>
    <name evidence="10" type="ORF">TEA_011923</name>
</gene>
<feature type="transmembrane region" description="Helical" evidence="9">
    <location>
        <begin position="157"/>
        <end position="177"/>
    </location>
</feature>
<comment type="similarity">
    <text evidence="2">Belongs to the aromatic acid exporter (TC 2.A.85) family.</text>
</comment>
<dbReference type="EMBL" id="SDRB02011101">
    <property type="protein sequence ID" value="THG02864.1"/>
    <property type="molecule type" value="Genomic_DNA"/>
</dbReference>
<evidence type="ECO:0008006" key="12">
    <source>
        <dbReference type="Google" id="ProtNLM"/>
    </source>
</evidence>
<dbReference type="AlphaFoldDB" id="A0A4S4DK41"/>
<protein>
    <recommendedName>
        <fullName evidence="12">Aluminum-activated malate transporter</fullName>
    </recommendedName>
</protein>
<dbReference type="Proteomes" id="UP000306102">
    <property type="component" value="Unassembled WGS sequence"/>
</dbReference>
<evidence type="ECO:0000256" key="4">
    <source>
        <dbReference type="ARBA" id="ARBA00022692"/>
    </source>
</evidence>
<evidence type="ECO:0000256" key="3">
    <source>
        <dbReference type="ARBA" id="ARBA00022448"/>
    </source>
</evidence>
<keyword evidence="3" id="KW-0813">Transport</keyword>
<keyword evidence="5 9" id="KW-1133">Transmembrane helix</keyword>
<dbReference type="PANTHER" id="PTHR31086">
    <property type="entry name" value="ALUMINUM-ACTIVATED MALATE TRANSPORTER 10"/>
    <property type="match status" value="1"/>
</dbReference>
<proteinExistence type="inferred from homology"/>
<evidence type="ECO:0000256" key="2">
    <source>
        <dbReference type="ARBA" id="ARBA00007079"/>
    </source>
</evidence>
<accession>A0A4S4DK41</accession>
<dbReference type="GO" id="GO:0015743">
    <property type="term" value="P:malate transport"/>
    <property type="evidence" value="ECO:0007669"/>
    <property type="project" value="InterPro"/>
</dbReference>
<feature type="transmembrane region" description="Helical" evidence="9">
    <location>
        <begin position="48"/>
        <end position="67"/>
    </location>
</feature>
<feature type="transmembrane region" description="Helical" evidence="9">
    <location>
        <begin position="131"/>
        <end position="150"/>
    </location>
</feature>
<keyword evidence="4 9" id="KW-0812">Transmembrane</keyword>
<dbReference type="GO" id="GO:0034220">
    <property type="term" value="P:monoatomic ion transmembrane transport"/>
    <property type="evidence" value="ECO:0007669"/>
    <property type="project" value="UniProtKB-KW"/>
</dbReference>
<dbReference type="Pfam" id="PF11744">
    <property type="entry name" value="ALMT"/>
    <property type="match status" value="1"/>
</dbReference>
<organism evidence="10 11">
    <name type="scientific">Camellia sinensis var. sinensis</name>
    <name type="common">China tea</name>
    <dbReference type="NCBI Taxonomy" id="542762"/>
    <lineage>
        <taxon>Eukaryota</taxon>
        <taxon>Viridiplantae</taxon>
        <taxon>Streptophyta</taxon>
        <taxon>Embryophyta</taxon>
        <taxon>Tracheophyta</taxon>
        <taxon>Spermatophyta</taxon>
        <taxon>Magnoliopsida</taxon>
        <taxon>eudicotyledons</taxon>
        <taxon>Gunneridae</taxon>
        <taxon>Pentapetalae</taxon>
        <taxon>asterids</taxon>
        <taxon>Ericales</taxon>
        <taxon>Theaceae</taxon>
        <taxon>Camellia</taxon>
    </lineage>
</organism>
<feature type="transmembrane region" description="Helical" evidence="9">
    <location>
        <begin position="73"/>
        <end position="93"/>
    </location>
</feature>
<comment type="caution">
    <text evidence="10">The sequence shown here is derived from an EMBL/GenBank/DDBJ whole genome shotgun (WGS) entry which is preliminary data.</text>
</comment>
<evidence type="ECO:0000256" key="9">
    <source>
        <dbReference type="SAM" id="Phobius"/>
    </source>
</evidence>
<evidence type="ECO:0000256" key="6">
    <source>
        <dbReference type="ARBA" id="ARBA00023065"/>
    </source>
</evidence>
<reference evidence="10 11" key="1">
    <citation type="journal article" date="2018" name="Proc. Natl. Acad. Sci. U.S.A.">
        <title>Draft genome sequence of Camellia sinensis var. sinensis provides insights into the evolution of the tea genome and tea quality.</title>
        <authorList>
            <person name="Wei C."/>
            <person name="Yang H."/>
            <person name="Wang S."/>
            <person name="Zhao J."/>
            <person name="Liu C."/>
            <person name="Gao L."/>
            <person name="Xia E."/>
            <person name="Lu Y."/>
            <person name="Tai Y."/>
            <person name="She G."/>
            <person name="Sun J."/>
            <person name="Cao H."/>
            <person name="Tong W."/>
            <person name="Gao Q."/>
            <person name="Li Y."/>
            <person name="Deng W."/>
            <person name="Jiang X."/>
            <person name="Wang W."/>
            <person name="Chen Q."/>
            <person name="Zhang S."/>
            <person name="Li H."/>
            <person name="Wu J."/>
            <person name="Wang P."/>
            <person name="Li P."/>
            <person name="Shi C."/>
            <person name="Zheng F."/>
            <person name="Jian J."/>
            <person name="Huang B."/>
            <person name="Shan D."/>
            <person name="Shi M."/>
            <person name="Fang C."/>
            <person name="Yue Y."/>
            <person name="Li F."/>
            <person name="Li D."/>
            <person name="Wei S."/>
            <person name="Han B."/>
            <person name="Jiang C."/>
            <person name="Yin Y."/>
            <person name="Xia T."/>
            <person name="Zhang Z."/>
            <person name="Bennetzen J.L."/>
            <person name="Zhao S."/>
            <person name="Wan X."/>
        </authorList>
    </citation>
    <scope>NUCLEOTIDE SEQUENCE [LARGE SCALE GENOMIC DNA]</scope>
    <source>
        <strain evidence="11">cv. Shuchazao</strain>
        <tissue evidence="10">Leaf</tissue>
    </source>
</reference>
<name>A0A4S4DK41_CAMSN</name>
<keyword evidence="7 9" id="KW-0472">Membrane</keyword>
<evidence type="ECO:0000256" key="1">
    <source>
        <dbReference type="ARBA" id="ARBA00004141"/>
    </source>
</evidence>
<sequence>MATPSNENVGPFSRVSNWFKALRDKLRSKVMEFLEEAKKLGKEDPRRVIHSLKVGLAICLVSLFYYFDPIYEGFGISAMWAVMTVVVVFEFSVGATLGRGVNRSVATFVAGGLAVGAHRVSSFCGETTEPLVLGLFVFLFAAVVTFLRFFPKMKARYDYGLLIFILTFCLICVSGYRDDEVLHQANVRLSTILIGGATAVIICCCICPVWAGDDLHDLVAVNIEKLGNFLEGFGGEYFKTGDEESKDEDKSVLKGYKDVLNSKSTEESLANYAKWEPRHKRFRYRHPWEQYLKIGAITRQCACRIEALNGCLDSQNLASPLVRARIEESLAKMSKDCSYALKEISLAIKTMTIWPSLAKSHIANSKIAAENVKSSLKTDSWPDTDLLEIIPAVTVASLLIDVISCTEKIAESVHELASMANFKKIDSSIKQEQQIIVRQRTMQQYSSIRRHHHLITIDTAFQGPAE</sequence>
<dbReference type="STRING" id="542762.A0A4S4DK41"/>
<dbReference type="GO" id="GO:0016020">
    <property type="term" value="C:membrane"/>
    <property type="evidence" value="ECO:0007669"/>
    <property type="project" value="UniProtKB-SubCell"/>
</dbReference>
<keyword evidence="8" id="KW-0407">Ion channel</keyword>